<evidence type="ECO:0000313" key="2">
    <source>
        <dbReference type="EMBL" id="KOF88110.1"/>
    </source>
</evidence>
<proteinExistence type="predicted"/>
<organism evidence="2">
    <name type="scientific">Octopus bimaculoides</name>
    <name type="common">California two-spotted octopus</name>
    <dbReference type="NCBI Taxonomy" id="37653"/>
    <lineage>
        <taxon>Eukaryota</taxon>
        <taxon>Metazoa</taxon>
        <taxon>Spiralia</taxon>
        <taxon>Lophotrochozoa</taxon>
        <taxon>Mollusca</taxon>
        <taxon>Cephalopoda</taxon>
        <taxon>Coleoidea</taxon>
        <taxon>Octopodiformes</taxon>
        <taxon>Octopoda</taxon>
        <taxon>Incirrata</taxon>
        <taxon>Octopodidae</taxon>
        <taxon>Octopus</taxon>
    </lineage>
</organism>
<dbReference type="Pfam" id="PF14214">
    <property type="entry name" value="Helitron_like_N"/>
    <property type="match status" value="1"/>
</dbReference>
<dbReference type="EMBL" id="KQ418259">
    <property type="protein sequence ID" value="KOF88110.1"/>
    <property type="molecule type" value="Genomic_DNA"/>
</dbReference>
<dbReference type="AlphaFoldDB" id="A0A0L8HH64"/>
<sequence>MLLHDQSISSAVPPDISTWTHMFVRNDAVNGPLTPSYTGPYRVLKSTPRPFTVDSHRKEEIVSIDKVDTERLQWIRHHQKEMRAEEYGNLRDEVNQNHQVMASDVGLPVILPSSCTRGPCYMHENMQVALTYACHCGCFDLFITFTCNPKWRDIQSHLFPGQNPLGRHDIILRVFHLKLKKMIDVIRHGQLSGPVRCFMYTVGWQKRGLPHAHILFWLQIKLMSTDVDSVISAELPNPQEDPVLFDIIKTNMMHGLCGYLNRNSAGMDNERCTKRYPRKLIHEMKTGHDGYPLYRRKALQESGHTATISSVDGQDFNIDNRWVVPHNKVLCKMFSAHINVEFCNSVKSIQYICKYVHKGLDRAVNELARTDKPDVTTDEIMFYKTGHHISFNEAFWPIFGFLIHECEPTVIHLSVHLENGQRVYFNKESMYVCTRLP</sequence>
<reference evidence="2" key="1">
    <citation type="submission" date="2015-07" db="EMBL/GenBank/DDBJ databases">
        <title>MeaNS - Measles Nucleotide Surveillance Program.</title>
        <authorList>
            <person name="Tran T."/>
            <person name="Druce J."/>
        </authorList>
    </citation>
    <scope>NUCLEOTIDE SEQUENCE</scope>
    <source>
        <strain evidence="2">UCB-OBI-ISO-001</strain>
        <tissue evidence="2">Gonad</tissue>
    </source>
</reference>
<feature type="domain" description="Helitron helicase-like" evidence="1">
    <location>
        <begin position="66"/>
        <end position="215"/>
    </location>
</feature>
<evidence type="ECO:0000259" key="1">
    <source>
        <dbReference type="Pfam" id="PF14214"/>
    </source>
</evidence>
<accession>A0A0L8HH64</accession>
<dbReference type="PANTHER" id="PTHR10492:SF57">
    <property type="entry name" value="ATP-DEPENDENT DNA HELICASE"/>
    <property type="match status" value="1"/>
</dbReference>
<dbReference type="STRING" id="37653.A0A0L8HH64"/>
<protein>
    <recommendedName>
        <fullName evidence="1">Helitron helicase-like domain-containing protein</fullName>
    </recommendedName>
</protein>
<dbReference type="OrthoDB" id="6145593at2759"/>
<dbReference type="PANTHER" id="PTHR10492">
    <property type="match status" value="1"/>
</dbReference>
<gene>
    <name evidence="2" type="ORF">OCBIM_22015475mg</name>
</gene>
<dbReference type="InterPro" id="IPR025476">
    <property type="entry name" value="Helitron_helicase-like"/>
</dbReference>
<name>A0A0L8HH64_OCTBM</name>